<comment type="caution">
    <text evidence="1">The sequence shown here is derived from an EMBL/GenBank/DDBJ whole genome shotgun (WGS) entry which is preliminary data.</text>
</comment>
<evidence type="ECO:0008006" key="3">
    <source>
        <dbReference type="Google" id="ProtNLM"/>
    </source>
</evidence>
<accession>A0ABX4IMW9</accession>
<protein>
    <recommendedName>
        <fullName evidence="3">Transposase</fullName>
    </recommendedName>
</protein>
<sequence>MLTLGKHTQFPLANESVRLRSHTCTPIQKQNEDAQRLLIHPCLDDPEAYFTYDDEGLIYPKDKNNEKARCSIYVYALQRKGLVESRKKKLLELEERLLNLQDPIQELNALDPEAEELWSAKERQITRLLGQVKRMFQPGEPYLGLLRDYIRRHIALGTYEGYISAGINIADLLRLPVSRPLPAPRLDLSNFRGMSSRIPVGLRLR</sequence>
<keyword evidence="2" id="KW-1185">Reference proteome</keyword>
<proteinExistence type="predicted"/>
<dbReference type="EMBL" id="NITV01000007">
    <property type="protein sequence ID" value="PDO85538.1"/>
    <property type="molecule type" value="Genomic_DNA"/>
</dbReference>
<evidence type="ECO:0000313" key="1">
    <source>
        <dbReference type="EMBL" id="PDO85538.1"/>
    </source>
</evidence>
<name>A0ABX4IMW9_9ENTR</name>
<dbReference type="Proteomes" id="UP000219642">
    <property type="component" value="Unassembled WGS sequence"/>
</dbReference>
<organism evidence="1 2">
    <name type="scientific">Kosakonia pseudosacchari</name>
    <dbReference type="NCBI Taxonomy" id="1646340"/>
    <lineage>
        <taxon>Bacteria</taxon>
        <taxon>Pseudomonadati</taxon>
        <taxon>Pseudomonadota</taxon>
        <taxon>Gammaproteobacteria</taxon>
        <taxon>Enterobacterales</taxon>
        <taxon>Enterobacteriaceae</taxon>
        <taxon>Kosakonia</taxon>
    </lineage>
</organism>
<evidence type="ECO:0000313" key="2">
    <source>
        <dbReference type="Proteomes" id="UP000219642"/>
    </source>
</evidence>
<reference evidence="1 2" key="1">
    <citation type="submission" date="2017-06" db="EMBL/GenBank/DDBJ databases">
        <title>Draft genome sequence of nitrogen-fixing Kosakonia pseudosacchari strain NN143 isolated from sugarcane roots.</title>
        <authorList>
            <person name="Li Y."/>
            <person name="Li S."/>
            <person name="Lin L."/>
            <person name="Wu X."/>
            <person name="Yang L."/>
            <person name="Li Y."/>
            <person name="An Q."/>
        </authorList>
    </citation>
    <scope>NUCLEOTIDE SEQUENCE [LARGE SCALE GENOMIC DNA]</scope>
    <source>
        <strain evidence="1 2">NN143</strain>
    </source>
</reference>
<dbReference type="RefSeq" id="WP_097400945.1">
    <property type="nucleotide sequence ID" value="NZ_NITV01000007.1"/>
</dbReference>
<gene>
    <name evidence="1" type="ORF">BK796_13610</name>
</gene>